<feature type="domain" description="4Fe-4S ferredoxin-type" evidence="8">
    <location>
        <begin position="162"/>
        <end position="191"/>
    </location>
</feature>
<dbReference type="InterPro" id="IPR017896">
    <property type="entry name" value="4Fe4S_Fe-S-bd"/>
</dbReference>
<evidence type="ECO:0000256" key="4">
    <source>
        <dbReference type="ARBA" id="ARBA00022737"/>
    </source>
</evidence>
<keyword evidence="6" id="KW-0408">Iron</keyword>
<keyword evidence="3" id="KW-0479">Metal-binding</keyword>
<evidence type="ECO:0000313" key="10">
    <source>
        <dbReference type="Proteomes" id="UP000237798"/>
    </source>
</evidence>
<gene>
    <name evidence="9" type="ORF">CLLU_23280</name>
</gene>
<dbReference type="PANTHER" id="PTHR43687">
    <property type="entry name" value="ADENYLYLSULFATE REDUCTASE, BETA SUBUNIT"/>
    <property type="match status" value="1"/>
</dbReference>
<keyword evidence="1" id="KW-0813">Transport</keyword>
<organism evidence="9 10">
    <name type="scientific">Clostridium luticellarii</name>
    <dbReference type="NCBI Taxonomy" id="1691940"/>
    <lineage>
        <taxon>Bacteria</taxon>
        <taxon>Bacillati</taxon>
        <taxon>Bacillota</taxon>
        <taxon>Clostridia</taxon>
        <taxon>Eubacteriales</taxon>
        <taxon>Clostridiaceae</taxon>
        <taxon>Clostridium</taxon>
    </lineage>
</organism>
<evidence type="ECO:0000256" key="7">
    <source>
        <dbReference type="ARBA" id="ARBA00023014"/>
    </source>
</evidence>
<dbReference type="EMBL" id="PVXP01000035">
    <property type="protein sequence ID" value="PRR84712.1"/>
    <property type="molecule type" value="Genomic_DNA"/>
</dbReference>
<dbReference type="Pfam" id="PF12838">
    <property type="entry name" value="Fer4_7"/>
    <property type="match status" value="1"/>
</dbReference>
<protein>
    <submittedName>
        <fullName evidence="9">Ferredoxin-2</fullName>
    </submittedName>
</protein>
<dbReference type="SUPFAM" id="SSF52218">
    <property type="entry name" value="Flavoproteins"/>
    <property type="match status" value="1"/>
</dbReference>
<dbReference type="Gene3D" id="3.30.70.20">
    <property type="match status" value="1"/>
</dbReference>
<evidence type="ECO:0000259" key="8">
    <source>
        <dbReference type="PROSITE" id="PS51379"/>
    </source>
</evidence>
<keyword evidence="5" id="KW-0249">Electron transport</keyword>
<dbReference type="Gene3D" id="3.40.50.360">
    <property type="match status" value="1"/>
</dbReference>
<dbReference type="RefSeq" id="WP_106009946.1">
    <property type="nucleotide sequence ID" value="NZ_PVXP01000035.1"/>
</dbReference>
<dbReference type="Proteomes" id="UP000237798">
    <property type="component" value="Unassembled WGS sequence"/>
</dbReference>
<evidence type="ECO:0000256" key="1">
    <source>
        <dbReference type="ARBA" id="ARBA00022448"/>
    </source>
</evidence>
<keyword evidence="2" id="KW-0004">4Fe-4S</keyword>
<name>A0A2T0BLQ3_9CLOT</name>
<proteinExistence type="predicted"/>
<feature type="domain" description="4Fe-4S ferredoxin-type" evidence="8">
    <location>
        <begin position="192"/>
        <end position="221"/>
    </location>
</feature>
<evidence type="ECO:0000313" key="9">
    <source>
        <dbReference type="EMBL" id="PRR84712.1"/>
    </source>
</evidence>
<evidence type="ECO:0000256" key="2">
    <source>
        <dbReference type="ARBA" id="ARBA00022485"/>
    </source>
</evidence>
<dbReference type="GO" id="GO:0046872">
    <property type="term" value="F:metal ion binding"/>
    <property type="evidence" value="ECO:0007669"/>
    <property type="project" value="UniProtKB-KW"/>
</dbReference>
<evidence type="ECO:0000256" key="5">
    <source>
        <dbReference type="ARBA" id="ARBA00022982"/>
    </source>
</evidence>
<keyword evidence="4" id="KW-0677">Repeat</keyword>
<accession>A0A2T0BLQ3</accession>
<dbReference type="PANTHER" id="PTHR43687:SF6">
    <property type="entry name" value="L-ASPARTATE SEMIALDEHYDE SULFURTRANSFERASE IRON-SULFUR SUBUNIT"/>
    <property type="match status" value="1"/>
</dbReference>
<dbReference type="Pfam" id="PF12724">
    <property type="entry name" value="Flavodoxin_5"/>
    <property type="match status" value="1"/>
</dbReference>
<dbReference type="InterPro" id="IPR026816">
    <property type="entry name" value="Flavodoxin_dom"/>
</dbReference>
<dbReference type="AlphaFoldDB" id="A0A2T0BLQ3"/>
<comment type="caution">
    <text evidence="9">The sequence shown here is derived from an EMBL/GenBank/DDBJ whole genome shotgun (WGS) entry which is preliminary data.</text>
</comment>
<dbReference type="PROSITE" id="PS51379">
    <property type="entry name" value="4FE4S_FER_2"/>
    <property type="match status" value="2"/>
</dbReference>
<dbReference type="InterPro" id="IPR017900">
    <property type="entry name" value="4Fe4S_Fe_S_CS"/>
</dbReference>
<dbReference type="InterPro" id="IPR050572">
    <property type="entry name" value="Fe-S_Ferredoxin"/>
</dbReference>
<evidence type="ECO:0000256" key="3">
    <source>
        <dbReference type="ARBA" id="ARBA00022723"/>
    </source>
</evidence>
<dbReference type="OrthoDB" id="4564047at2"/>
<sequence length="238" mass="26719">MNKDVLIIYESFYHGNTARIAWAVGKTLNCNTVTMKQAEKLNLQEYKFIGLGSGIYFTSHHPKLIELARQIESWQKVFLFSTHGSPFLGKYHNSLKNVLKMHTIEIIGEFSCPGYDCTGPYILCGGGNKGRPNESDQRRASIFAAKLFPQYYKDTGTVKNGKYVGVSISECIGCGKCTETCPMKVFKMKDGKSTVINAMDCIHCSLCIQNCPVKAISVQHSWREAIAIARRHFRRSSL</sequence>
<keyword evidence="10" id="KW-1185">Reference proteome</keyword>
<dbReference type="InterPro" id="IPR029039">
    <property type="entry name" value="Flavoprotein-like_sf"/>
</dbReference>
<reference evidence="9 10" key="1">
    <citation type="submission" date="2018-03" db="EMBL/GenBank/DDBJ databases">
        <title>Genome sequence of Clostridium luticellarii DSM 29923.</title>
        <authorList>
            <person name="Poehlein A."/>
            <person name="Daniel R."/>
        </authorList>
    </citation>
    <scope>NUCLEOTIDE SEQUENCE [LARGE SCALE GENOMIC DNA]</scope>
    <source>
        <strain evidence="9 10">DSM 29923</strain>
    </source>
</reference>
<dbReference type="SUPFAM" id="SSF54862">
    <property type="entry name" value="4Fe-4S ferredoxins"/>
    <property type="match status" value="1"/>
</dbReference>
<keyword evidence="7" id="KW-0411">Iron-sulfur</keyword>
<dbReference type="GO" id="GO:0051539">
    <property type="term" value="F:4 iron, 4 sulfur cluster binding"/>
    <property type="evidence" value="ECO:0007669"/>
    <property type="project" value="UniProtKB-KW"/>
</dbReference>
<dbReference type="PROSITE" id="PS00198">
    <property type="entry name" value="4FE4S_FER_1"/>
    <property type="match status" value="1"/>
</dbReference>
<evidence type="ECO:0000256" key="6">
    <source>
        <dbReference type="ARBA" id="ARBA00023004"/>
    </source>
</evidence>